<name>A0A0F9UXN5_9ZZZZ</name>
<proteinExistence type="predicted"/>
<gene>
    <name evidence="1" type="ORF">LCGC14_0168190</name>
</gene>
<sequence length="568" mass="63932">MKSISESGENKNKTSFFVEDYIASDSSIPEYITAKSGLKVRVADSEWRLLHNKGKGNILNLSWLRGSNLKDRELQLTLLVFIYYAINKAASTTATVSIGIRPVINSGFPSVLDLTIMWSGLSISKKKATNQFFGTLLKLGYREFKEYHQFTSANLGSDNADPLSPFTGRLNDIEFDSVIQNLNQEIAKVDFDENKDYNFFAKRGNSYSFAFSTLRSLIGTRLVVAVLRRPLQVAMIKWSDIIPVGGTFDDDLIPVENEVFNIGTVSLQLRLYRIKNNVKDARYRSTPEKYPMTLSENLSLLLYRYKKIFITGVQLTLLNSGINLTKDKVLTLIKNMPIFISSEFFSVKINCLSEFEGIFTHNSSLYHLNEALITNAVAGMKGISDRTNNLCVTSNRLRHTALTRGAEEGLDSAQLSRLTGVTEPAARHYIDIDYLSRRLIDDNYIANDFLRNAFTVPVRNLDKDSGVIIGHDFEEIGGVKNISSCNLCLAKMGKPIGCYGCPNFLPLLDADHRFILEQAEEKLKANMAQFDLIIGNRSLEKLERQVKKIKIVISLCDEIINKKEELNA</sequence>
<accession>A0A0F9UXN5</accession>
<evidence type="ECO:0000313" key="1">
    <source>
        <dbReference type="EMBL" id="KKN96509.1"/>
    </source>
</evidence>
<dbReference type="EMBL" id="LAZR01000064">
    <property type="protein sequence ID" value="KKN96509.1"/>
    <property type="molecule type" value="Genomic_DNA"/>
</dbReference>
<reference evidence="1" key="1">
    <citation type="journal article" date="2015" name="Nature">
        <title>Complex archaea that bridge the gap between prokaryotes and eukaryotes.</title>
        <authorList>
            <person name="Spang A."/>
            <person name="Saw J.H."/>
            <person name="Jorgensen S.L."/>
            <person name="Zaremba-Niedzwiedzka K."/>
            <person name="Martijn J."/>
            <person name="Lind A.E."/>
            <person name="van Eijk R."/>
            <person name="Schleper C."/>
            <person name="Guy L."/>
            <person name="Ettema T.J."/>
        </authorList>
    </citation>
    <scope>NUCLEOTIDE SEQUENCE</scope>
</reference>
<comment type="caution">
    <text evidence="1">The sequence shown here is derived from an EMBL/GenBank/DDBJ whole genome shotgun (WGS) entry which is preliminary data.</text>
</comment>
<organism evidence="1">
    <name type="scientific">marine sediment metagenome</name>
    <dbReference type="NCBI Taxonomy" id="412755"/>
    <lineage>
        <taxon>unclassified sequences</taxon>
        <taxon>metagenomes</taxon>
        <taxon>ecological metagenomes</taxon>
    </lineage>
</organism>
<protein>
    <submittedName>
        <fullName evidence="1">Uncharacterized protein</fullName>
    </submittedName>
</protein>
<dbReference type="AlphaFoldDB" id="A0A0F9UXN5"/>